<evidence type="ECO:0000313" key="3">
    <source>
        <dbReference type="Proteomes" id="UP000799777"/>
    </source>
</evidence>
<gene>
    <name evidence="2" type="ORF">EK21DRAFT_93643</name>
</gene>
<evidence type="ECO:0000256" key="1">
    <source>
        <dbReference type="SAM" id="MobiDB-lite"/>
    </source>
</evidence>
<dbReference type="AlphaFoldDB" id="A0A9P4H1E7"/>
<sequence length="295" mass="34329">MVLYHANGRVVKAHEDYLEQAARRDADDPSKCYIDQIDVVKQRNSNSGPLKNKSLVHIVVDAQDFSELYVCESTDLIGERIFVGKGSRLIPPKPKGLNKDILMKCSSYAEEFFTYHPDETELHLPICYPRKHASGAFDNPISGWNDFVAYYGDSNNDRITAEGRDRGKNYRYQRDKHMAYIREHEIGTYIVDWLERIEEHWKNHITSSEDQDEDVQEKDNNGKGEAPLPRIRIPERLDAKIHLYNVILQLGITSFFRQEFIDTLVLQMYKTDMDQCYLDLLELTVCRFTLAAWQS</sequence>
<dbReference type="EMBL" id="ML978279">
    <property type="protein sequence ID" value="KAF2024936.1"/>
    <property type="molecule type" value="Genomic_DNA"/>
</dbReference>
<comment type="caution">
    <text evidence="2">The sequence shown here is derived from an EMBL/GenBank/DDBJ whole genome shotgun (WGS) entry which is preliminary data.</text>
</comment>
<name>A0A9P4H1E7_9PLEO</name>
<dbReference type="OrthoDB" id="3798868at2759"/>
<evidence type="ECO:0000313" key="2">
    <source>
        <dbReference type="EMBL" id="KAF2024936.1"/>
    </source>
</evidence>
<keyword evidence="3" id="KW-1185">Reference proteome</keyword>
<accession>A0A9P4H1E7</accession>
<feature type="region of interest" description="Disordered" evidence="1">
    <location>
        <begin position="205"/>
        <end position="228"/>
    </location>
</feature>
<reference evidence="2" key="1">
    <citation type="journal article" date="2020" name="Stud. Mycol.">
        <title>101 Dothideomycetes genomes: a test case for predicting lifestyles and emergence of pathogens.</title>
        <authorList>
            <person name="Haridas S."/>
            <person name="Albert R."/>
            <person name="Binder M."/>
            <person name="Bloem J."/>
            <person name="Labutti K."/>
            <person name="Salamov A."/>
            <person name="Andreopoulos B."/>
            <person name="Baker S."/>
            <person name="Barry K."/>
            <person name="Bills G."/>
            <person name="Bluhm B."/>
            <person name="Cannon C."/>
            <person name="Castanera R."/>
            <person name="Culley D."/>
            <person name="Daum C."/>
            <person name="Ezra D."/>
            <person name="Gonzalez J."/>
            <person name="Henrissat B."/>
            <person name="Kuo A."/>
            <person name="Liang C."/>
            <person name="Lipzen A."/>
            <person name="Lutzoni F."/>
            <person name="Magnuson J."/>
            <person name="Mondo S."/>
            <person name="Nolan M."/>
            <person name="Ohm R."/>
            <person name="Pangilinan J."/>
            <person name="Park H.-J."/>
            <person name="Ramirez L."/>
            <person name="Alfaro M."/>
            <person name="Sun H."/>
            <person name="Tritt A."/>
            <person name="Yoshinaga Y."/>
            <person name="Zwiers L.-H."/>
            <person name="Turgeon B."/>
            <person name="Goodwin S."/>
            <person name="Spatafora J."/>
            <person name="Crous P."/>
            <person name="Grigoriev I."/>
        </authorList>
    </citation>
    <scope>NUCLEOTIDE SEQUENCE</scope>
    <source>
        <strain evidence="2">CBS 110217</strain>
    </source>
</reference>
<dbReference type="Proteomes" id="UP000799777">
    <property type="component" value="Unassembled WGS sequence"/>
</dbReference>
<protein>
    <submittedName>
        <fullName evidence="2">Uncharacterized protein</fullName>
    </submittedName>
</protein>
<organism evidence="2 3">
    <name type="scientific">Setomelanomma holmii</name>
    <dbReference type="NCBI Taxonomy" id="210430"/>
    <lineage>
        <taxon>Eukaryota</taxon>
        <taxon>Fungi</taxon>
        <taxon>Dikarya</taxon>
        <taxon>Ascomycota</taxon>
        <taxon>Pezizomycotina</taxon>
        <taxon>Dothideomycetes</taxon>
        <taxon>Pleosporomycetidae</taxon>
        <taxon>Pleosporales</taxon>
        <taxon>Pleosporineae</taxon>
        <taxon>Phaeosphaeriaceae</taxon>
        <taxon>Setomelanomma</taxon>
    </lineage>
</organism>
<proteinExistence type="predicted"/>